<keyword evidence="4" id="KW-0507">mRNA processing</keyword>
<evidence type="ECO:0000256" key="1">
    <source>
        <dbReference type="ARBA" id="ARBA00004173"/>
    </source>
</evidence>
<evidence type="ECO:0000256" key="7">
    <source>
        <dbReference type="ARBA" id="ARBA00044527"/>
    </source>
</evidence>
<sequence>MLQFHIRRSITKLNRHEINLVTRRGIFVANDTKKLRPRKRDDKRKSIDKFLELDGSRKLRQEEAKYTDRLNELKNLTRSVATMIKKREKQEAQQEKIDSIPLPSEINKDQERVFNALGITESGEKVNHLSSALLVESGPSNEDSAAVKISKTSFIVPSVQIPESISEKLGLSLKYLISKTNQNWTMVLEQLRLSGGFKDIPLDDVRSFIKVIPPKQLKENLSIVEHFFEEANIVKTAKLTHLMMNAVNSTALISNNDLQILEDYCTYLKQRSRKGSLSRDTYTIMIQAYGKSNNMAEINRCLEEMKSLKLQVSPEIISNILTTSVYKARDHKQAVEIFDSMKFFSESTKPSTKAYQDILVSYVNNDDIEKALDLYQEMITDRVPLNQNIMVALARGCSSRPELRIKAWDFMFEIYNNGWTPTLQSFEYMLYLASRDGDLALSRALYLKLIKSDSTTAKSFSFLMLAYSKSSIKNDKGYEPPLLNFHEQGRIFRRNILMDSKFESLETGIPFLPIQDLLTKDQILAESSALWAYNLLYHLEYINNESTCTYLNIAAEIGSVDDFIDRFNNSTFFDKTGLPGKRVVQDGEDDTLQSIEIIDPEVPELAQLGIKTDKHKAPILQSMELDNSFKKVKVPRSPLMYVIALKVAGKSKNYDFAQSIWVERGQFRKTSQFRDLESSERDRLDFQFASSMILALTRMNLLQDALSILLSTEYQFKWTWKELTHLHKAAVEIGDDRICKTVRGVAKRAQLNFAGKIRRKDFKRYMMERGF</sequence>
<keyword evidence="9" id="KW-0175">Coiled coil</keyword>
<dbReference type="PANTHER" id="PTHR47447:SF23">
    <property type="entry name" value="PENTACOTRIPEPTIDE-REPEAT REGION OF PRORP DOMAIN-CONTAINING PROTEIN"/>
    <property type="match status" value="1"/>
</dbReference>
<dbReference type="PROSITE" id="PS51375">
    <property type="entry name" value="PPR"/>
    <property type="match status" value="1"/>
</dbReference>
<dbReference type="InterPro" id="IPR011990">
    <property type="entry name" value="TPR-like_helical_dom_sf"/>
</dbReference>
<name>A0A1E4SCX5_9ASCO</name>
<dbReference type="AlphaFoldDB" id="A0A1E4SCX5"/>
<dbReference type="InterPro" id="IPR002885">
    <property type="entry name" value="PPR_rpt"/>
</dbReference>
<keyword evidence="4" id="KW-0508">mRNA splicing</keyword>
<reference evidence="11" key="1">
    <citation type="submission" date="2016-05" db="EMBL/GenBank/DDBJ databases">
        <title>Comparative genomics of biotechnologically important yeasts.</title>
        <authorList>
            <consortium name="DOE Joint Genome Institute"/>
            <person name="Riley R."/>
            <person name="Haridas S."/>
            <person name="Wolfe K.H."/>
            <person name="Lopes M.R."/>
            <person name="Hittinger C.T."/>
            <person name="Goker M."/>
            <person name="Salamov A."/>
            <person name="Wisecaver J."/>
            <person name="Long T.M."/>
            <person name="Aerts A.L."/>
            <person name="Barry K."/>
            <person name="Choi C."/>
            <person name="Clum A."/>
            <person name="Coughlan A.Y."/>
            <person name="Deshpande S."/>
            <person name="Douglass A.P."/>
            <person name="Hanson S.J."/>
            <person name="Klenk H.-P."/>
            <person name="Labutti K."/>
            <person name="Lapidus A."/>
            <person name="Lindquist E."/>
            <person name="Lipzen A."/>
            <person name="Meier-Kolthoff J.P."/>
            <person name="Ohm R.A."/>
            <person name="Otillar R.P."/>
            <person name="Pangilinan J."/>
            <person name="Peng Y."/>
            <person name="Rokas A."/>
            <person name="Rosa C.A."/>
            <person name="Scheuner C."/>
            <person name="Sibirny A.A."/>
            <person name="Slot J.C."/>
            <person name="Stielow J.B."/>
            <person name="Sun H."/>
            <person name="Kurtzman C.P."/>
            <person name="Blackwell M."/>
            <person name="Grigoriev I.V."/>
            <person name="Jeffries T.W."/>
        </authorList>
    </citation>
    <scope>NUCLEOTIDE SEQUENCE [LARGE SCALE GENOMIC DNA]</scope>
    <source>
        <strain evidence="11">NRRL Y-17324</strain>
    </source>
</reference>
<evidence type="ECO:0000256" key="9">
    <source>
        <dbReference type="SAM" id="Coils"/>
    </source>
</evidence>
<comment type="similarity">
    <text evidence="2">Belongs to the CCM1 family.</text>
</comment>
<dbReference type="Pfam" id="PF01535">
    <property type="entry name" value="PPR"/>
    <property type="match status" value="2"/>
</dbReference>
<evidence type="ECO:0000256" key="6">
    <source>
        <dbReference type="ARBA" id="ARBA00044511"/>
    </source>
</evidence>
<dbReference type="GeneID" id="30982167"/>
<evidence type="ECO:0000256" key="3">
    <source>
        <dbReference type="ARBA" id="ARBA00022737"/>
    </source>
</evidence>
<proteinExistence type="inferred from homology"/>
<keyword evidence="3" id="KW-0677">Repeat</keyword>
<evidence type="ECO:0000256" key="2">
    <source>
        <dbReference type="ARBA" id="ARBA00006192"/>
    </source>
</evidence>
<evidence type="ECO:0000256" key="8">
    <source>
        <dbReference type="PROSITE-ProRule" id="PRU00708"/>
    </source>
</evidence>
<dbReference type="Gene3D" id="1.25.40.10">
    <property type="entry name" value="Tetratricopeptide repeat domain"/>
    <property type="match status" value="1"/>
</dbReference>
<accession>A0A1E4SCX5</accession>
<gene>
    <name evidence="10" type="ORF">CANTADRAFT_27204</name>
</gene>
<dbReference type="GO" id="GO:0005739">
    <property type="term" value="C:mitochondrion"/>
    <property type="evidence" value="ECO:0007669"/>
    <property type="project" value="UniProtKB-SubCell"/>
</dbReference>
<organism evidence="10 11">
    <name type="scientific">Suhomyces tanzawaensis NRRL Y-17324</name>
    <dbReference type="NCBI Taxonomy" id="984487"/>
    <lineage>
        <taxon>Eukaryota</taxon>
        <taxon>Fungi</taxon>
        <taxon>Dikarya</taxon>
        <taxon>Ascomycota</taxon>
        <taxon>Saccharomycotina</taxon>
        <taxon>Pichiomycetes</taxon>
        <taxon>Debaryomycetaceae</taxon>
        <taxon>Suhomyces</taxon>
    </lineage>
</organism>
<comment type="subcellular location">
    <subcellularLocation>
        <location evidence="1">Mitochondrion</location>
    </subcellularLocation>
</comment>
<dbReference type="OrthoDB" id="185373at2759"/>
<evidence type="ECO:0000256" key="4">
    <source>
        <dbReference type="ARBA" id="ARBA00023187"/>
    </source>
</evidence>
<dbReference type="RefSeq" id="XP_020062465.1">
    <property type="nucleotide sequence ID" value="XM_020208030.1"/>
</dbReference>
<dbReference type="GO" id="GO:0008380">
    <property type="term" value="P:RNA splicing"/>
    <property type="evidence" value="ECO:0007669"/>
    <property type="project" value="UniProtKB-KW"/>
</dbReference>
<dbReference type="Proteomes" id="UP000094285">
    <property type="component" value="Unassembled WGS sequence"/>
</dbReference>
<comment type="subunit">
    <text evidence="6">Binds to mitochondrial small subunit 15S rRNA.</text>
</comment>
<dbReference type="STRING" id="984487.A0A1E4SCX5"/>
<dbReference type="PANTHER" id="PTHR47447">
    <property type="entry name" value="OS03G0856100 PROTEIN"/>
    <property type="match status" value="1"/>
</dbReference>
<evidence type="ECO:0000256" key="5">
    <source>
        <dbReference type="ARBA" id="ARBA00044493"/>
    </source>
</evidence>
<evidence type="ECO:0000313" key="11">
    <source>
        <dbReference type="Proteomes" id="UP000094285"/>
    </source>
</evidence>
<keyword evidence="11" id="KW-1185">Reference proteome</keyword>
<protein>
    <recommendedName>
        <fullName evidence="7">Mitochondrial 15S rRNA processing factor CCM1</fullName>
    </recommendedName>
</protein>
<feature type="coiled-coil region" evidence="9">
    <location>
        <begin position="56"/>
        <end position="93"/>
    </location>
</feature>
<feature type="repeat" description="PPR" evidence="8">
    <location>
        <begin position="278"/>
        <end position="312"/>
    </location>
</feature>
<dbReference type="NCBIfam" id="TIGR00756">
    <property type="entry name" value="PPR"/>
    <property type="match status" value="2"/>
</dbReference>
<dbReference type="EMBL" id="KV453915">
    <property type="protein sequence ID" value="ODV77343.1"/>
    <property type="molecule type" value="Genomic_DNA"/>
</dbReference>
<evidence type="ECO:0000313" key="10">
    <source>
        <dbReference type="EMBL" id="ODV77343.1"/>
    </source>
</evidence>
<comment type="function">
    <text evidence="5">Regulates mitochondrial small subunit maturation by controlling 15S rRNA 5'-end processing. Localizes to the 5' precursor of the 15S rRNA in a position that is subsequently occupied by mS47 in the mature yeast mtSSU. Uses structure and sequence-specific RNA recognition, binding to a single-stranded region of the precursor and specifically recognizing bases -6 to -1. The exchange of Ccm1 for mS47 is coupled to the irreversible removal of precursor rRNA that is accompanied by conformational changes of the mitoribosomal proteins uS5m and mS26. These conformational changes signal completion of 5'-end rRNA processing through protection of the mature 5'-end of the 15S rRNA and stabilization of mS47. The removal of the 5' precursor together with the dissociation of Ccm1 may be catalyzed by the 5'-3' exoribonuclease Pet127. Involved in the specific removal of group I introns in mitochondrial encoded transcripts.</text>
</comment>